<evidence type="ECO:0000313" key="7">
    <source>
        <dbReference type="EMBL" id="MBL0421447.1"/>
    </source>
</evidence>
<dbReference type="EMBL" id="JAEQNA010000005">
    <property type="protein sequence ID" value="MBL0421447.1"/>
    <property type="molecule type" value="Genomic_DNA"/>
</dbReference>
<dbReference type="PANTHER" id="PTHR34773">
    <property type="entry name" value="FLAGELLAR SECRETION CHAPERONE FLIS"/>
    <property type="match status" value="1"/>
</dbReference>
<comment type="subcellular location">
    <subcellularLocation>
        <location evidence="1 6">Cytoplasm</location>
        <location evidence="1 6">Cytosol</location>
    </subcellularLocation>
</comment>
<evidence type="ECO:0000256" key="3">
    <source>
        <dbReference type="ARBA" id="ARBA00022490"/>
    </source>
</evidence>
<evidence type="ECO:0000256" key="4">
    <source>
        <dbReference type="ARBA" id="ARBA00022795"/>
    </source>
</evidence>
<dbReference type="InterPro" id="IPR003713">
    <property type="entry name" value="FliS"/>
</dbReference>
<keyword evidence="5" id="KW-0143">Chaperone</keyword>
<dbReference type="Gene3D" id="1.20.120.340">
    <property type="entry name" value="Flagellar protein FliS"/>
    <property type="match status" value="1"/>
</dbReference>
<protein>
    <recommendedName>
        <fullName evidence="6">Flagellar secretion chaperone FliS</fullName>
    </recommendedName>
</protein>
<keyword evidence="3 6" id="KW-0963">Cytoplasm</keyword>
<dbReference type="SUPFAM" id="SSF101116">
    <property type="entry name" value="Flagellar export chaperone FliS"/>
    <property type="match status" value="1"/>
</dbReference>
<dbReference type="AlphaFoldDB" id="A0A937D5L7"/>
<evidence type="ECO:0000256" key="5">
    <source>
        <dbReference type="ARBA" id="ARBA00023186"/>
    </source>
</evidence>
<reference evidence="7" key="1">
    <citation type="submission" date="2021-01" db="EMBL/GenBank/DDBJ databases">
        <title>Ramlibacter sp. strain AW1 16S ribosomal RNA gene Genome sequencing and assembly.</title>
        <authorList>
            <person name="Kang M."/>
        </authorList>
    </citation>
    <scope>NUCLEOTIDE SEQUENCE</scope>
    <source>
        <strain evidence="7">AW1</strain>
    </source>
</reference>
<dbReference type="PANTHER" id="PTHR34773:SF1">
    <property type="entry name" value="FLAGELLAR SECRETION CHAPERONE FLIS"/>
    <property type="match status" value="1"/>
</dbReference>
<keyword evidence="7" id="KW-0282">Flagellum</keyword>
<dbReference type="CDD" id="cd16098">
    <property type="entry name" value="FliS"/>
    <property type="match status" value="1"/>
</dbReference>
<dbReference type="Pfam" id="PF02561">
    <property type="entry name" value="FliS"/>
    <property type="match status" value="1"/>
</dbReference>
<dbReference type="GO" id="GO:0044780">
    <property type="term" value="P:bacterial-type flagellum assembly"/>
    <property type="evidence" value="ECO:0007669"/>
    <property type="project" value="InterPro"/>
</dbReference>
<dbReference type="PIRSF" id="PIRSF039090">
    <property type="entry name" value="Flis"/>
    <property type="match status" value="1"/>
</dbReference>
<evidence type="ECO:0000313" key="8">
    <source>
        <dbReference type="Proteomes" id="UP000613011"/>
    </source>
</evidence>
<dbReference type="GO" id="GO:0071973">
    <property type="term" value="P:bacterial-type flagellum-dependent cell motility"/>
    <property type="evidence" value="ECO:0007669"/>
    <property type="project" value="TreeGrafter"/>
</dbReference>
<dbReference type="NCBIfam" id="TIGR00208">
    <property type="entry name" value="fliS"/>
    <property type="match status" value="1"/>
</dbReference>
<evidence type="ECO:0000256" key="1">
    <source>
        <dbReference type="ARBA" id="ARBA00004514"/>
    </source>
</evidence>
<dbReference type="InterPro" id="IPR036584">
    <property type="entry name" value="FliS_sf"/>
</dbReference>
<proteinExistence type="inferred from homology"/>
<accession>A0A937D5L7</accession>
<name>A0A937D5L7_9BURK</name>
<dbReference type="RefSeq" id="WP_201684531.1">
    <property type="nucleotide sequence ID" value="NZ_JAEQNA010000005.1"/>
</dbReference>
<sequence>MFTARLSIDQYRQVGIATDVAQASPHQLIVLLFDGAIAALQQARHAIAHQDADTRRRATSKAMRIIDEGLKAAVSSRGDAALAANLNALYDHMVGRLFQANARGIEAPLAEVGQLLEQLRSAWVAITPRPLPQSQAVRA</sequence>
<keyword evidence="7" id="KW-0966">Cell projection</keyword>
<organism evidence="7 8">
    <name type="scientific">Ramlibacter aurantiacus</name>
    <dbReference type="NCBI Taxonomy" id="2801330"/>
    <lineage>
        <taxon>Bacteria</taxon>
        <taxon>Pseudomonadati</taxon>
        <taxon>Pseudomonadota</taxon>
        <taxon>Betaproteobacteria</taxon>
        <taxon>Burkholderiales</taxon>
        <taxon>Comamonadaceae</taxon>
        <taxon>Ramlibacter</taxon>
    </lineage>
</organism>
<dbReference type="Proteomes" id="UP000613011">
    <property type="component" value="Unassembled WGS sequence"/>
</dbReference>
<keyword evidence="4 6" id="KW-1005">Bacterial flagellum biogenesis</keyword>
<evidence type="ECO:0000256" key="6">
    <source>
        <dbReference type="PIRNR" id="PIRNR039090"/>
    </source>
</evidence>
<keyword evidence="7" id="KW-0969">Cilium</keyword>
<gene>
    <name evidence="7" type="primary">fliS</name>
    <name evidence="7" type="ORF">JI739_13905</name>
</gene>
<comment type="similarity">
    <text evidence="2 6">Belongs to the FliS family.</text>
</comment>
<keyword evidence="8" id="KW-1185">Reference proteome</keyword>
<comment type="caution">
    <text evidence="7">The sequence shown here is derived from an EMBL/GenBank/DDBJ whole genome shotgun (WGS) entry which is preliminary data.</text>
</comment>
<dbReference type="GO" id="GO:0005829">
    <property type="term" value="C:cytosol"/>
    <property type="evidence" value="ECO:0007669"/>
    <property type="project" value="UniProtKB-SubCell"/>
</dbReference>
<evidence type="ECO:0000256" key="2">
    <source>
        <dbReference type="ARBA" id="ARBA00008787"/>
    </source>
</evidence>